<keyword evidence="5" id="KW-0539">Nucleus</keyword>
<dbReference type="InterPro" id="IPR037869">
    <property type="entry name" value="Spp1/CFP1"/>
</dbReference>
<dbReference type="InterPro" id="IPR019787">
    <property type="entry name" value="Znf_PHD-finger"/>
</dbReference>
<dbReference type="PANTHER" id="PTHR46174">
    <property type="entry name" value="CXXC-TYPE ZINC FINGER PROTEIN 1"/>
    <property type="match status" value="1"/>
</dbReference>
<evidence type="ECO:0000256" key="2">
    <source>
        <dbReference type="ARBA" id="ARBA00022723"/>
    </source>
</evidence>
<dbReference type="GO" id="GO:0008270">
    <property type="term" value="F:zinc ion binding"/>
    <property type="evidence" value="ECO:0007669"/>
    <property type="project" value="UniProtKB-KW"/>
</dbReference>
<dbReference type="Pfam" id="PF00628">
    <property type="entry name" value="PHD"/>
    <property type="match status" value="1"/>
</dbReference>
<feature type="compositionally biased region" description="Polar residues" evidence="6">
    <location>
        <begin position="176"/>
        <end position="200"/>
    </location>
</feature>
<evidence type="ECO:0000313" key="8">
    <source>
        <dbReference type="EMBL" id="VDI79390.1"/>
    </source>
</evidence>
<keyword evidence="3" id="KW-0863">Zinc-finger</keyword>
<feature type="region of interest" description="Disordered" evidence="6">
    <location>
        <begin position="73"/>
        <end position="252"/>
    </location>
</feature>
<evidence type="ECO:0000313" key="9">
    <source>
        <dbReference type="Proteomes" id="UP000596742"/>
    </source>
</evidence>
<evidence type="ECO:0000256" key="6">
    <source>
        <dbReference type="SAM" id="MobiDB-lite"/>
    </source>
</evidence>
<dbReference type="Proteomes" id="UP000596742">
    <property type="component" value="Unassembled WGS sequence"/>
</dbReference>
<organism evidence="8 9">
    <name type="scientific">Mytilus galloprovincialis</name>
    <name type="common">Mediterranean mussel</name>
    <dbReference type="NCBI Taxonomy" id="29158"/>
    <lineage>
        <taxon>Eukaryota</taxon>
        <taxon>Metazoa</taxon>
        <taxon>Spiralia</taxon>
        <taxon>Lophotrochozoa</taxon>
        <taxon>Mollusca</taxon>
        <taxon>Bivalvia</taxon>
        <taxon>Autobranchia</taxon>
        <taxon>Pteriomorphia</taxon>
        <taxon>Mytilida</taxon>
        <taxon>Mytiloidea</taxon>
        <taxon>Mytilidae</taxon>
        <taxon>Mytilinae</taxon>
        <taxon>Mytilus</taxon>
    </lineage>
</organism>
<accession>A0A8B6HH82</accession>
<feature type="domain" description="PHD-type" evidence="7">
    <location>
        <begin position="1"/>
        <end position="36"/>
    </location>
</feature>
<dbReference type="Gene3D" id="3.30.40.10">
    <property type="entry name" value="Zinc/RING finger domain, C3HC4 (zinc finger)"/>
    <property type="match status" value="1"/>
</dbReference>
<feature type="region of interest" description="Disordered" evidence="6">
    <location>
        <begin position="260"/>
        <end position="279"/>
    </location>
</feature>
<dbReference type="SUPFAM" id="SSF57903">
    <property type="entry name" value="FYVE/PHD zinc finger"/>
    <property type="match status" value="1"/>
</dbReference>
<dbReference type="InterPro" id="IPR013083">
    <property type="entry name" value="Znf_RING/FYVE/PHD"/>
</dbReference>
<evidence type="ECO:0000256" key="1">
    <source>
        <dbReference type="ARBA" id="ARBA00004123"/>
    </source>
</evidence>
<proteinExistence type="predicted"/>
<comment type="caution">
    <text evidence="8">The sequence shown here is derived from an EMBL/GenBank/DDBJ whole genome shotgun (WGS) entry which is preliminary data.</text>
</comment>
<comment type="subcellular location">
    <subcellularLocation>
        <location evidence="1">Nucleus</location>
    </subcellularLocation>
</comment>
<gene>
    <name evidence="8" type="ORF">MGAL_10B012925</name>
</gene>
<keyword evidence="4" id="KW-0862">Zinc</keyword>
<dbReference type="GO" id="GO:0048188">
    <property type="term" value="C:Set1C/COMPASS complex"/>
    <property type="evidence" value="ECO:0007669"/>
    <property type="project" value="InterPro"/>
</dbReference>
<name>A0A8B6HH82_MYTGA</name>
<evidence type="ECO:0000256" key="5">
    <source>
        <dbReference type="ARBA" id="ARBA00023242"/>
    </source>
</evidence>
<feature type="compositionally biased region" description="Basic and acidic residues" evidence="6">
    <location>
        <begin position="119"/>
        <end position="138"/>
    </location>
</feature>
<evidence type="ECO:0000256" key="3">
    <source>
        <dbReference type="ARBA" id="ARBA00022771"/>
    </source>
</evidence>
<protein>
    <recommendedName>
        <fullName evidence="7">PHD-type domain-containing protein</fullName>
    </recommendedName>
</protein>
<dbReference type="PANTHER" id="PTHR46174:SF1">
    <property type="entry name" value="CXXC-TYPE ZINC FINGER PROTEIN 1"/>
    <property type="match status" value="1"/>
</dbReference>
<evidence type="ECO:0000259" key="7">
    <source>
        <dbReference type="Pfam" id="PF00628"/>
    </source>
</evidence>
<dbReference type="AlphaFoldDB" id="A0A8B6HH82"/>
<dbReference type="OrthoDB" id="1884872at2759"/>
<feature type="compositionally biased region" description="Polar residues" evidence="6">
    <location>
        <begin position="236"/>
        <end position="250"/>
    </location>
</feature>
<sequence length="347" mass="38502">MISCDKCSEWYHGRCVGISPQEAEEWGNQDYICSGCKIKQNKTDPPQVSLNPTGLRREDHKCPVRTGALKAARRGVGLPRRKRAERVDGDAHNAPLLGRSFQGRKEATKERKRRRNRQKERQAEETARLHRALRDAQQRRTPQSRARDRAGVSEQNSFQGGGRRDTGVSWKRTPQRDYTPTGTGVSGQRTPQNYNSQRETGVSGHRTPQGGCQVRGTGVSSQGTPQRDCRPRETGVSGQRTPQGATSQRRLQQDYVLRETGVSGQRAPQFDTPKESDLPTLQRCPIQGCPIRALDIQPHVMLEHVAEVFREPTGSARASLAPIRVAALQAQAWMLVGGDLEGLGGPH</sequence>
<reference evidence="8" key="1">
    <citation type="submission" date="2018-11" db="EMBL/GenBank/DDBJ databases">
        <authorList>
            <person name="Alioto T."/>
            <person name="Alioto T."/>
        </authorList>
    </citation>
    <scope>NUCLEOTIDE SEQUENCE</scope>
</reference>
<dbReference type="EMBL" id="UYJE01010073">
    <property type="protein sequence ID" value="VDI79390.1"/>
    <property type="molecule type" value="Genomic_DNA"/>
</dbReference>
<keyword evidence="2" id="KW-0479">Metal-binding</keyword>
<dbReference type="GO" id="GO:0045893">
    <property type="term" value="P:positive regulation of DNA-templated transcription"/>
    <property type="evidence" value="ECO:0007669"/>
    <property type="project" value="TreeGrafter"/>
</dbReference>
<dbReference type="InterPro" id="IPR011011">
    <property type="entry name" value="Znf_FYVE_PHD"/>
</dbReference>
<evidence type="ECO:0000256" key="4">
    <source>
        <dbReference type="ARBA" id="ARBA00022833"/>
    </source>
</evidence>
<keyword evidence="9" id="KW-1185">Reference proteome</keyword>